<sequence>MDSEHTYKTIQAPSEAIYKEKGSKFLAFAVPCTTEEQIKEQLEVWRKSHSQANHVCYAYKLGFKGEQYRANDDGEPSNSAGQPILGQLSSFEVTNVLIGVVRYFGGTKLGVGGLIHAYRTSAKEALENATIETRSIQQILELHFTYKDMPAVMNIVKQSGANVMRQDFELDCTLTVAVSPSDKETFSEKFELLQNVTITDKGLA</sequence>
<dbReference type="SUPFAM" id="SSF54980">
    <property type="entry name" value="EF-G C-terminal domain-like"/>
    <property type="match status" value="1"/>
</dbReference>
<protein>
    <submittedName>
        <fullName evidence="3">YigZ family protein</fullName>
    </submittedName>
</protein>
<comment type="similarity">
    <text evidence="1">Belongs to the IMPACT family.</text>
</comment>
<dbReference type="InterPro" id="IPR023582">
    <property type="entry name" value="Impact"/>
</dbReference>
<dbReference type="PANTHER" id="PTHR16301:SF20">
    <property type="entry name" value="IMPACT FAMILY MEMBER YIGZ"/>
    <property type="match status" value="1"/>
</dbReference>
<evidence type="ECO:0000313" key="3">
    <source>
        <dbReference type="EMBL" id="GAA0875577.1"/>
    </source>
</evidence>
<dbReference type="Pfam" id="PF01205">
    <property type="entry name" value="Impact_N"/>
    <property type="match status" value="1"/>
</dbReference>
<reference evidence="3 4" key="1">
    <citation type="journal article" date="2019" name="Int. J. Syst. Evol. Microbiol.">
        <title>The Global Catalogue of Microorganisms (GCM) 10K type strain sequencing project: providing services to taxonomists for standard genome sequencing and annotation.</title>
        <authorList>
            <consortium name="The Broad Institute Genomics Platform"/>
            <consortium name="The Broad Institute Genome Sequencing Center for Infectious Disease"/>
            <person name="Wu L."/>
            <person name="Ma J."/>
        </authorList>
    </citation>
    <scope>NUCLEOTIDE SEQUENCE [LARGE SCALE GENOMIC DNA]</scope>
    <source>
        <strain evidence="3 4">JCM 16083</strain>
    </source>
</reference>
<dbReference type="InterPro" id="IPR020568">
    <property type="entry name" value="Ribosomal_Su5_D2-typ_SF"/>
</dbReference>
<name>A0ABN1MQI1_9FLAO</name>
<feature type="domain" description="Impact N-terminal" evidence="2">
    <location>
        <begin position="21"/>
        <end position="126"/>
    </location>
</feature>
<gene>
    <name evidence="3" type="ORF">GCM10009118_19860</name>
</gene>
<keyword evidence="4" id="KW-1185">Reference proteome</keyword>
<comment type="caution">
    <text evidence="3">The sequence shown here is derived from an EMBL/GenBank/DDBJ whole genome shotgun (WGS) entry which is preliminary data.</text>
</comment>
<evidence type="ECO:0000313" key="4">
    <source>
        <dbReference type="Proteomes" id="UP001501126"/>
    </source>
</evidence>
<dbReference type="RefSeq" id="WP_343787208.1">
    <property type="nucleotide sequence ID" value="NZ_BAAAFH010000011.1"/>
</dbReference>
<dbReference type="InterPro" id="IPR001498">
    <property type="entry name" value="Impact_N"/>
</dbReference>
<evidence type="ECO:0000256" key="1">
    <source>
        <dbReference type="ARBA" id="ARBA00007665"/>
    </source>
</evidence>
<dbReference type="SUPFAM" id="SSF54211">
    <property type="entry name" value="Ribosomal protein S5 domain 2-like"/>
    <property type="match status" value="1"/>
</dbReference>
<dbReference type="Proteomes" id="UP001501126">
    <property type="component" value="Unassembled WGS sequence"/>
</dbReference>
<accession>A0ABN1MQI1</accession>
<organism evidence="3 4">
    <name type="scientific">Wandonia haliotis</name>
    <dbReference type="NCBI Taxonomy" id="574963"/>
    <lineage>
        <taxon>Bacteria</taxon>
        <taxon>Pseudomonadati</taxon>
        <taxon>Bacteroidota</taxon>
        <taxon>Flavobacteriia</taxon>
        <taxon>Flavobacteriales</taxon>
        <taxon>Crocinitomicaceae</taxon>
        <taxon>Wandonia</taxon>
    </lineage>
</organism>
<dbReference type="Gene3D" id="3.30.230.30">
    <property type="entry name" value="Impact, N-terminal domain"/>
    <property type="match status" value="1"/>
</dbReference>
<dbReference type="InterPro" id="IPR036956">
    <property type="entry name" value="Impact_N_sf"/>
</dbReference>
<dbReference type="InterPro" id="IPR035647">
    <property type="entry name" value="EFG_III/V"/>
</dbReference>
<dbReference type="PANTHER" id="PTHR16301">
    <property type="entry name" value="IMPACT-RELATED"/>
    <property type="match status" value="1"/>
</dbReference>
<proteinExistence type="inferred from homology"/>
<evidence type="ECO:0000259" key="2">
    <source>
        <dbReference type="Pfam" id="PF01205"/>
    </source>
</evidence>
<dbReference type="EMBL" id="BAAAFH010000011">
    <property type="protein sequence ID" value="GAA0875577.1"/>
    <property type="molecule type" value="Genomic_DNA"/>
</dbReference>